<dbReference type="GO" id="GO:0004620">
    <property type="term" value="F:phospholipase activity"/>
    <property type="evidence" value="ECO:0007669"/>
    <property type="project" value="TreeGrafter"/>
</dbReference>
<gene>
    <name evidence="5" type="ORF">PBRASI_LOCUS9005</name>
</gene>
<dbReference type="SUPFAM" id="SSF52151">
    <property type="entry name" value="FabD/lysophospholipase-like"/>
    <property type="match status" value="1"/>
</dbReference>
<comment type="similarity">
    <text evidence="1">Belongs to the patatin family.</text>
</comment>
<feature type="active site" description="Nucleophile" evidence="3">
    <location>
        <position position="31"/>
    </location>
</feature>
<organism evidence="5 6">
    <name type="scientific">Paraglomus brasilianum</name>
    <dbReference type="NCBI Taxonomy" id="144538"/>
    <lineage>
        <taxon>Eukaryota</taxon>
        <taxon>Fungi</taxon>
        <taxon>Fungi incertae sedis</taxon>
        <taxon>Mucoromycota</taxon>
        <taxon>Glomeromycotina</taxon>
        <taxon>Glomeromycetes</taxon>
        <taxon>Paraglomerales</taxon>
        <taxon>Paraglomeraceae</taxon>
        <taxon>Paraglomus</taxon>
    </lineage>
</organism>
<reference evidence="5" key="1">
    <citation type="submission" date="2021-06" db="EMBL/GenBank/DDBJ databases">
        <authorList>
            <person name="Kallberg Y."/>
            <person name="Tangrot J."/>
            <person name="Rosling A."/>
        </authorList>
    </citation>
    <scope>NUCLEOTIDE SEQUENCE</scope>
    <source>
        <strain evidence="5">BR232B</strain>
    </source>
</reference>
<dbReference type="InterPro" id="IPR016035">
    <property type="entry name" value="Acyl_Trfase/lysoPLipase"/>
</dbReference>
<name>A0A9N9GSE3_9GLOM</name>
<dbReference type="GO" id="GO:0047372">
    <property type="term" value="F:monoacylglycerol lipase activity"/>
    <property type="evidence" value="ECO:0007669"/>
    <property type="project" value="TreeGrafter"/>
</dbReference>
<dbReference type="Proteomes" id="UP000789739">
    <property type="component" value="Unassembled WGS sequence"/>
</dbReference>
<feature type="domain" description="PNPLA" evidence="4">
    <location>
        <begin position="1"/>
        <end position="215"/>
    </location>
</feature>
<proteinExistence type="inferred from homology"/>
<dbReference type="PANTHER" id="PTHR32176:SF92">
    <property type="entry name" value="XYLOSE ISOMERASE"/>
    <property type="match status" value="1"/>
</dbReference>
<dbReference type="PANTHER" id="PTHR32176">
    <property type="entry name" value="XYLOSE ISOMERASE"/>
    <property type="match status" value="1"/>
</dbReference>
<feature type="active site" description="Proton acceptor" evidence="3">
    <location>
        <position position="202"/>
    </location>
</feature>
<evidence type="ECO:0000313" key="6">
    <source>
        <dbReference type="Proteomes" id="UP000789739"/>
    </source>
</evidence>
<feature type="short sequence motif" description="GXSXG" evidence="3">
    <location>
        <begin position="29"/>
        <end position="33"/>
    </location>
</feature>
<evidence type="ECO:0000259" key="4">
    <source>
        <dbReference type="PROSITE" id="PS51635"/>
    </source>
</evidence>
<feature type="short sequence motif" description="DGA/G" evidence="3">
    <location>
        <begin position="202"/>
        <end position="204"/>
    </location>
</feature>
<evidence type="ECO:0000313" key="5">
    <source>
        <dbReference type="EMBL" id="CAG8626467.1"/>
    </source>
</evidence>
<comment type="caution">
    <text evidence="5">The sequence shown here is derived from an EMBL/GenBank/DDBJ whole genome shotgun (WGS) entry which is preliminary data.</text>
</comment>
<dbReference type="AlphaFoldDB" id="A0A9N9GSE3"/>
<keyword evidence="2 3" id="KW-0443">Lipid metabolism</keyword>
<keyword evidence="3" id="KW-0378">Hydrolase</keyword>
<keyword evidence="6" id="KW-1185">Reference proteome</keyword>
<dbReference type="GO" id="GO:0046486">
    <property type="term" value="P:glycerolipid metabolic process"/>
    <property type="evidence" value="ECO:0007669"/>
    <property type="project" value="UniProtKB-ARBA"/>
</dbReference>
<evidence type="ECO:0000256" key="1">
    <source>
        <dbReference type="ARBA" id="ARBA00010240"/>
    </source>
</evidence>
<dbReference type="Gene3D" id="3.40.1090.10">
    <property type="entry name" value="Cytosolic phospholipase A2 catalytic domain"/>
    <property type="match status" value="1"/>
</dbReference>
<dbReference type="GO" id="GO:0016042">
    <property type="term" value="P:lipid catabolic process"/>
    <property type="evidence" value="ECO:0007669"/>
    <property type="project" value="UniProtKB-UniRule"/>
</dbReference>
<evidence type="ECO:0000256" key="3">
    <source>
        <dbReference type="PROSITE-ProRule" id="PRU01161"/>
    </source>
</evidence>
<evidence type="ECO:0000256" key="2">
    <source>
        <dbReference type="ARBA" id="ARBA00023098"/>
    </source>
</evidence>
<dbReference type="CDD" id="cd07199">
    <property type="entry name" value="Pat17_PNPLA8_PNPLA9_like"/>
    <property type="match status" value="1"/>
</dbReference>
<dbReference type="Pfam" id="PF01734">
    <property type="entry name" value="Patatin"/>
    <property type="match status" value="1"/>
</dbReference>
<keyword evidence="3" id="KW-0442">Lipid degradation</keyword>
<dbReference type="OrthoDB" id="1658288at2759"/>
<dbReference type="EMBL" id="CAJVPI010001786">
    <property type="protein sequence ID" value="CAG8626467.1"/>
    <property type="molecule type" value="Genomic_DNA"/>
</dbReference>
<dbReference type="InterPro" id="IPR002641">
    <property type="entry name" value="PNPLA_dom"/>
</dbReference>
<dbReference type="PROSITE" id="PS51635">
    <property type="entry name" value="PNPLA"/>
    <property type="match status" value="1"/>
</dbReference>
<comment type="caution">
    <text evidence="3">Lacks conserved residue(s) required for the propagation of feature annotation.</text>
</comment>
<protein>
    <submittedName>
        <fullName evidence="5">3699_t:CDS:1</fullName>
    </submittedName>
</protein>
<sequence length="337" mass="38480">MILDKLEKEVSMKRGKDVRIADIFDMVAGTSTGSIISLGLTVSDEAKNPRPKYRASDLVKIYNEDGKKVFGSISRWNWVKVTAMPRADETEQEPAVDTFDSTYFKAHTRIEMPLEGPFEPSYSAQPLEELLSEKFEDKSLKDTVSNVDVLIPAYNITEKREVYFTNDSYDPNSYKISDVIRASTAAPTYFPAKQIDNSYYIDGGVFINNPAFKAYLEAKKKYPQAKKFVVCSLGTGFFQAELNGLIKSGWIYWMSPLISLMMNASTKLTEGYLESLRTEQDFHYYRLQYDLSENIPLDDTRTETLKKLAVFADEITESTEFKNLVEEIVENEKLKDQ</sequence>
<accession>A0A9N9GSE3</accession>